<protein>
    <submittedName>
        <fullName evidence="1">Cytosolic carboxypeptidase 1</fullName>
    </submittedName>
</protein>
<dbReference type="GO" id="GO:0004180">
    <property type="term" value="F:carboxypeptidase activity"/>
    <property type="evidence" value="ECO:0007669"/>
    <property type="project" value="UniProtKB-KW"/>
</dbReference>
<sequence length="101" mass="11214">MLSAPPALIAAGVCYHSTLLRLALNTLHCLIRWKHNATRAINSGAIGILLDLFLDVHRCDLRGRRIPLQRSALACLKCLTVSRESFPQPVNPIFSISNNFH</sequence>
<dbReference type="Pfam" id="PF25571">
    <property type="entry name" value="TPR_CCP1_N"/>
    <property type="match status" value="1"/>
</dbReference>
<dbReference type="OrthoDB" id="6272831at2759"/>
<reference evidence="1" key="1">
    <citation type="submission" date="2019-05" db="EMBL/GenBank/DDBJ databases">
        <title>Annotation for the trematode Fasciolopsis buski.</title>
        <authorList>
            <person name="Choi Y.-J."/>
        </authorList>
    </citation>
    <scope>NUCLEOTIDE SEQUENCE</scope>
    <source>
        <strain evidence="1">HT</strain>
        <tissue evidence="1">Whole worm</tissue>
    </source>
</reference>
<comment type="caution">
    <text evidence="1">The sequence shown here is derived from an EMBL/GenBank/DDBJ whole genome shotgun (WGS) entry which is preliminary data.</text>
</comment>
<gene>
    <name evidence="1" type="ORF">FBUS_10478</name>
</gene>
<evidence type="ECO:0000313" key="2">
    <source>
        <dbReference type="Proteomes" id="UP000728185"/>
    </source>
</evidence>
<name>A0A8E0RM49_9TREM</name>
<evidence type="ECO:0000313" key="1">
    <source>
        <dbReference type="EMBL" id="KAA0187483.1"/>
    </source>
</evidence>
<accession>A0A8E0RM49</accession>
<dbReference type="EMBL" id="LUCM01009095">
    <property type="protein sequence ID" value="KAA0187483.1"/>
    <property type="molecule type" value="Genomic_DNA"/>
</dbReference>
<keyword evidence="1" id="KW-0645">Protease</keyword>
<keyword evidence="2" id="KW-1185">Reference proteome</keyword>
<organism evidence="1 2">
    <name type="scientific">Fasciolopsis buskii</name>
    <dbReference type="NCBI Taxonomy" id="27845"/>
    <lineage>
        <taxon>Eukaryota</taxon>
        <taxon>Metazoa</taxon>
        <taxon>Spiralia</taxon>
        <taxon>Lophotrochozoa</taxon>
        <taxon>Platyhelminthes</taxon>
        <taxon>Trematoda</taxon>
        <taxon>Digenea</taxon>
        <taxon>Plagiorchiida</taxon>
        <taxon>Echinostomata</taxon>
        <taxon>Echinostomatoidea</taxon>
        <taxon>Fasciolidae</taxon>
        <taxon>Fasciolopsis</taxon>
    </lineage>
</organism>
<proteinExistence type="predicted"/>
<keyword evidence="1" id="KW-0121">Carboxypeptidase</keyword>
<dbReference type="Proteomes" id="UP000728185">
    <property type="component" value="Unassembled WGS sequence"/>
</dbReference>
<dbReference type="AlphaFoldDB" id="A0A8E0RM49"/>
<keyword evidence="1" id="KW-0378">Hydrolase</keyword>